<dbReference type="EMBL" id="FTPD01000010">
    <property type="protein sequence ID" value="SIT54676.1"/>
    <property type="molecule type" value="Genomic_DNA"/>
</dbReference>
<name>A0A1R3V7A8_9HYPH</name>
<reference evidence="2" key="1">
    <citation type="submission" date="2017-01" db="EMBL/GenBank/DDBJ databases">
        <authorList>
            <person name="Brunel B."/>
        </authorList>
    </citation>
    <scope>NUCLEOTIDE SEQUENCE [LARGE SCALE GENOMIC DNA]</scope>
</reference>
<evidence type="ECO:0000313" key="1">
    <source>
        <dbReference type="EMBL" id="SIT54676.1"/>
    </source>
</evidence>
<evidence type="ECO:0000313" key="2">
    <source>
        <dbReference type="Proteomes" id="UP000188388"/>
    </source>
</evidence>
<proteinExistence type="predicted"/>
<sequence>MVLLGNPEVVLYLSIDNGDDADIAGPDGVLFLQSGLLRAGIGMP</sequence>
<protein>
    <submittedName>
        <fullName evidence="1">Uncharacterized protein</fullName>
    </submittedName>
</protein>
<dbReference type="Proteomes" id="UP000188388">
    <property type="component" value="Unassembled WGS sequence"/>
</dbReference>
<dbReference type="AlphaFoldDB" id="A0A1R3V7A8"/>
<organism evidence="1 2">
    <name type="scientific">Mesorhizobium prunaredense</name>
    <dbReference type="NCBI Taxonomy" id="1631249"/>
    <lineage>
        <taxon>Bacteria</taxon>
        <taxon>Pseudomonadati</taxon>
        <taxon>Pseudomonadota</taxon>
        <taxon>Alphaproteobacteria</taxon>
        <taxon>Hyphomicrobiales</taxon>
        <taxon>Phyllobacteriaceae</taxon>
        <taxon>Mesorhizobium</taxon>
    </lineage>
</organism>
<gene>
    <name evidence="1" type="ORF">BQ8794_180020</name>
</gene>
<accession>A0A1R3V7A8</accession>
<dbReference type="STRING" id="1631249.BQ8794_180020"/>
<keyword evidence="2" id="KW-1185">Reference proteome</keyword>